<dbReference type="SUPFAM" id="SSF53756">
    <property type="entry name" value="UDP-Glycosyltransferase/glycogen phosphorylase"/>
    <property type="match status" value="1"/>
</dbReference>
<keyword evidence="10" id="KW-0472">Membrane</keyword>
<dbReference type="OrthoDB" id="9789797at2"/>
<keyword evidence="13" id="KW-1185">Reference proteome</keyword>
<dbReference type="PANTHER" id="PTHR42755">
    <property type="entry name" value="3-DEOXY-MANNO-OCTULOSONATE CYTIDYLYLTRANSFERASE"/>
    <property type="match status" value="1"/>
</dbReference>
<dbReference type="InterPro" id="IPR039901">
    <property type="entry name" value="Kdotransferase"/>
</dbReference>
<organism evidence="12 13">
    <name type="scientific">Minwuia thermotolerans</name>
    <dbReference type="NCBI Taxonomy" id="2056226"/>
    <lineage>
        <taxon>Bacteria</taxon>
        <taxon>Pseudomonadati</taxon>
        <taxon>Pseudomonadota</taxon>
        <taxon>Alphaproteobacteria</taxon>
        <taxon>Minwuiales</taxon>
        <taxon>Minwuiaceae</taxon>
        <taxon>Minwuia</taxon>
    </lineage>
</organism>
<evidence type="ECO:0000256" key="10">
    <source>
        <dbReference type="RuleBase" id="RU365103"/>
    </source>
</evidence>
<feature type="active site" description="Proton acceptor" evidence="8">
    <location>
        <position position="61"/>
    </location>
</feature>
<protein>
    <recommendedName>
        <fullName evidence="4 10">3-deoxy-D-manno-octulosonic acid transferase</fullName>
        <shortName evidence="10">Kdo transferase</shortName>
        <ecNumber evidence="3 10">2.4.99.12</ecNumber>
    </recommendedName>
    <alternativeName>
        <fullName evidence="6 10">Lipid IV(A) 3-deoxy-D-manno-octulosonic acid transferase</fullName>
    </alternativeName>
</protein>
<evidence type="ECO:0000256" key="5">
    <source>
        <dbReference type="ARBA" id="ARBA00022679"/>
    </source>
</evidence>
<dbReference type="GO" id="GO:0009244">
    <property type="term" value="P:lipopolysaccharide core region biosynthetic process"/>
    <property type="evidence" value="ECO:0007669"/>
    <property type="project" value="UniProtKB-UniRule"/>
</dbReference>
<gene>
    <name evidence="12" type="ORF">CVT23_17175</name>
</gene>
<evidence type="ECO:0000259" key="11">
    <source>
        <dbReference type="Pfam" id="PF04413"/>
    </source>
</evidence>
<reference evidence="12 13" key="1">
    <citation type="submission" date="2017-11" db="EMBL/GenBank/DDBJ databases">
        <title>Draft genome sequence of Rhizobiales bacterium SY3-13.</title>
        <authorList>
            <person name="Sun C."/>
        </authorList>
    </citation>
    <scope>NUCLEOTIDE SEQUENCE [LARGE SCALE GENOMIC DNA]</scope>
    <source>
        <strain evidence="12 13">SY3-13</strain>
    </source>
</reference>
<evidence type="ECO:0000256" key="9">
    <source>
        <dbReference type="PIRSR" id="PIRSR639901-2"/>
    </source>
</evidence>
<comment type="subcellular location">
    <subcellularLocation>
        <location evidence="10">Cell membrane</location>
    </subcellularLocation>
</comment>
<keyword evidence="10" id="KW-1003">Cell membrane</keyword>
<evidence type="ECO:0000256" key="4">
    <source>
        <dbReference type="ARBA" id="ARBA00019077"/>
    </source>
</evidence>
<evidence type="ECO:0000313" key="13">
    <source>
        <dbReference type="Proteomes" id="UP000229498"/>
    </source>
</evidence>
<sequence>MILWLYRRAGRAAAPLGQALLRRRLRAGKEDPDRIGERMGHASLPRPEGPLIWLHAASVGEAQSVLRLIHRLRAERPGTAILITTGTVTSGQMLSRDLPDGALHQYVPVDLPDATGRFVAHWRPDMAIWIESELWPNLLAAMAGTGRPMALINGRMSRRSWRRWRMAPGAARELLSAFRLILAQTDEAAARFADLGGANVRCEGNLKYAADPLPADEEELARLRGIVAARPFWIAASIHPGEDDIALDAHLTLRDSFPDLLTVLVPRHPARAADMARKAEKRGIAWSQRTAGQTPGPDCGVYIADTIGELGLFYRLDGPVFVGGSLVPHGGQNLLEPARFGRGLLTGPHTHNFADVVADLRSEGALIEVQDSEELAASLARLIAHADERNSLGARALAIAARQSAVLDRVMARLEPLLPGS</sequence>
<evidence type="ECO:0000256" key="2">
    <source>
        <dbReference type="ARBA" id="ARBA00004713"/>
    </source>
</evidence>
<keyword evidence="10" id="KW-0448">Lipopolysaccharide biosynthesis</keyword>
<dbReference type="UniPathway" id="UPA00958"/>
<evidence type="ECO:0000313" key="12">
    <source>
        <dbReference type="EMBL" id="PJK28434.1"/>
    </source>
</evidence>
<comment type="caution">
    <text evidence="12">The sequence shown here is derived from an EMBL/GenBank/DDBJ whole genome shotgun (WGS) entry which is preliminary data.</text>
</comment>
<dbReference type="EMBL" id="PHIG01000044">
    <property type="protein sequence ID" value="PJK28434.1"/>
    <property type="molecule type" value="Genomic_DNA"/>
</dbReference>
<feature type="site" description="Transition state stabilizer" evidence="9">
    <location>
        <position position="207"/>
    </location>
</feature>
<evidence type="ECO:0000256" key="6">
    <source>
        <dbReference type="ARBA" id="ARBA00031445"/>
    </source>
</evidence>
<evidence type="ECO:0000256" key="1">
    <source>
        <dbReference type="ARBA" id="ARBA00003394"/>
    </source>
</evidence>
<dbReference type="Pfam" id="PF04413">
    <property type="entry name" value="Glycos_transf_N"/>
    <property type="match status" value="1"/>
</dbReference>
<comment type="pathway">
    <text evidence="2 10">Bacterial outer membrane biogenesis; LPS core biosynthesis.</text>
</comment>
<accession>A0A2M9FYA1</accession>
<dbReference type="AlphaFoldDB" id="A0A2M9FYA1"/>
<dbReference type="InterPro" id="IPR007507">
    <property type="entry name" value="Glycos_transf_N"/>
</dbReference>
<feature type="site" description="Transition state stabilizer" evidence="9">
    <location>
        <position position="131"/>
    </location>
</feature>
<dbReference type="InterPro" id="IPR038107">
    <property type="entry name" value="Glycos_transf_N_sf"/>
</dbReference>
<keyword evidence="5 10" id="KW-0808">Transferase</keyword>
<evidence type="ECO:0000256" key="3">
    <source>
        <dbReference type="ARBA" id="ARBA00012621"/>
    </source>
</evidence>
<comment type="function">
    <text evidence="1 10">Involved in lipopolysaccharide (LPS) biosynthesis. Catalyzes the transfer of 3-deoxy-D-manno-octulosonate (Kdo) residue(s) from CMP-Kdo to lipid IV(A), the tetraacyldisaccharide-1,4'-bisphosphate precursor of lipid A.</text>
</comment>
<dbReference type="GO" id="GO:0009245">
    <property type="term" value="P:lipid A biosynthetic process"/>
    <property type="evidence" value="ECO:0007669"/>
    <property type="project" value="TreeGrafter"/>
</dbReference>
<dbReference type="Proteomes" id="UP000229498">
    <property type="component" value="Unassembled WGS sequence"/>
</dbReference>
<dbReference type="EC" id="2.4.99.12" evidence="3 10"/>
<dbReference type="GO" id="GO:0005886">
    <property type="term" value="C:plasma membrane"/>
    <property type="evidence" value="ECO:0007669"/>
    <property type="project" value="UniProtKB-SubCell"/>
</dbReference>
<comment type="similarity">
    <text evidence="10">Belongs to the glycosyltransferase group 1 family.</text>
</comment>
<evidence type="ECO:0000256" key="7">
    <source>
        <dbReference type="ARBA" id="ARBA00049183"/>
    </source>
</evidence>
<evidence type="ECO:0000256" key="8">
    <source>
        <dbReference type="PIRSR" id="PIRSR639901-1"/>
    </source>
</evidence>
<dbReference type="RefSeq" id="WP_109795752.1">
    <property type="nucleotide sequence ID" value="NZ_PHIG01000044.1"/>
</dbReference>
<name>A0A2M9FYA1_9PROT</name>
<dbReference type="PANTHER" id="PTHR42755:SF1">
    <property type="entry name" value="3-DEOXY-D-MANNO-OCTULOSONIC ACID TRANSFERASE, MITOCHONDRIAL-RELATED"/>
    <property type="match status" value="1"/>
</dbReference>
<feature type="domain" description="3-deoxy-D-manno-octulosonic-acid transferase N-terminal" evidence="11">
    <location>
        <begin position="34"/>
        <end position="209"/>
    </location>
</feature>
<dbReference type="Gene3D" id="3.40.50.2000">
    <property type="entry name" value="Glycogen Phosphorylase B"/>
    <property type="match status" value="1"/>
</dbReference>
<comment type="catalytic activity">
    <reaction evidence="7 10">
        <text>lipid IVA (E. coli) + CMP-3-deoxy-beta-D-manno-octulosonate = alpha-Kdo-(2-&gt;6)-lipid IVA (E. coli) + CMP + H(+)</text>
        <dbReference type="Rhea" id="RHEA:28066"/>
        <dbReference type="ChEBI" id="CHEBI:15378"/>
        <dbReference type="ChEBI" id="CHEBI:58603"/>
        <dbReference type="ChEBI" id="CHEBI:60364"/>
        <dbReference type="ChEBI" id="CHEBI:60377"/>
        <dbReference type="ChEBI" id="CHEBI:85987"/>
        <dbReference type="EC" id="2.4.99.12"/>
    </reaction>
</comment>
<dbReference type="Gene3D" id="3.40.50.11720">
    <property type="entry name" value="3-Deoxy-D-manno-octulosonic-acid transferase, N-terminal domain"/>
    <property type="match status" value="1"/>
</dbReference>
<dbReference type="GO" id="GO:0043842">
    <property type="term" value="F:Kdo transferase activity"/>
    <property type="evidence" value="ECO:0007669"/>
    <property type="project" value="UniProtKB-EC"/>
</dbReference>
<proteinExistence type="inferred from homology"/>